<dbReference type="KEGG" id="psua:FLK61_24640"/>
<feature type="binding site" evidence="10">
    <location>
        <position position="74"/>
    </location>
    <ligand>
        <name>Na(+)</name>
        <dbReference type="ChEBI" id="CHEBI:29101"/>
        <note>structural</note>
    </ligand>
</feature>
<dbReference type="GO" id="GO:0140114">
    <property type="term" value="P:cellular detoxification of fluoride"/>
    <property type="evidence" value="ECO:0007669"/>
    <property type="project" value="UniProtKB-UniRule"/>
</dbReference>
<feature type="binding site" evidence="10">
    <location>
        <position position="71"/>
    </location>
    <ligand>
        <name>Na(+)</name>
        <dbReference type="ChEBI" id="CHEBI:29101"/>
        <note>structural</note>
    </ligand>
</feature>
<evidence type="ECO:0000313" key="11">
    <source>
        <dbReference type="EMBL" id="QKS69967.1"/>
    </source>
</evidence>
<dbReference type="PANTHER" id="PTHR28259">
    <property type="entry name" value="FLUORIDE EXPORT PROTEIN 1-RELATED"/>
    <property type="match status" value="1"/>
</dbReference>
<keyword evidence="2 10" id="KW-1003">Cell membrane</keyword>
<evidence type="ECO:0000256" key="1">
    <source>
        <dbReference type="ARBA" id="ARBA00004651"/>
    </source>
</evidence>
<accession>A0A859FAK0</accession>
<dbReference type="InterPro" id="IPR003691">
    <property type="entry name" value="FluC"/>
</dbReference>
<dbReference type="GO" id="GO:0005886">
    <property type="term" value="C:plasma membrane"/>
    <property type="evidence" value="ECO:0007669"/>
    <property type="project" value="UniProtKB-SubCell"/>
</dbReference>
<keyword evidence="10" id="KW-0915">Sodium</keyword>
<dbReference type="EMBL" id="CP041372">
    <property type="protein sequence ID" value="QKS69967.1"/>
    <property type="molecule type" value="Genomic_DNA"/>
</dbReference>
<dbReference type="HAMAP" id="MF_00454">
    <property type="entry name" value="FluC"/>
    <property type="match status" value="1"/>
</dbReference>
<comment type="function">
    <text evidence="9 10">Fluoride-specific ion channel. Important for reducing fluoride concentration in the cell, thus reducing its toxicity.</text>
</comment>
<evidence type="ECO:0000256" key="4">
    <source>
        <dbReference type="ARBA" id="ARBA00022989"/>
    </source>
</evidence>
<reference evidence="12" key="1">
    <citation type="submission" date="2019-07" db="EMBL/GenBank/DDBJ databases">
        <title>Bacillus alkalisoli sp. nov. isolated from saline soil.</title>
        <authorList>
            <person name="Sun J.-Q."/>
            <person name="Xu L."/>
        </authorList>
    </citation>
    <scope>NUCLEOTIDE SEQUENCE [LARGE SCALE GENOMIC DNA]</scope>
    <source>
        <strain evidence="12">M4U3P1</strain>
    </source>
</reference>
<keyword evidence="10" id="KW-0406">Ion transport</keyword>
<dbReference type="GO" id="GO:0062054">
    <property type="term" value="F:fluoride channel activity"/>
    <property type="evidence" value="ECO:0007669"/>
    <property type="project" value="UniProtKB-UniRule"/>
</dbReference>
<keyword evidence="3 10" id="KW-0812">Transmembrane</keyword>
<evidence type="ECO:0000256" key="3">
    <source>
        <dbReference type="ARBA" id="ARBA00022692"/>
    </source>
</evidence>
<evidence type="ECO:0000256" key="5">
    <source>
        <dbReference type="ARBA" id="ARBA00023136"/>
    </source>
</evidence>
<gene>
    <name evidence="10" type="primary">fluC</name>
    <name evidence="10" type="synonym">crcB</name>
    <name evidence="11" type="ORF">FLK61_24640</name>
</gene>
<keyword evidence="5 10" id="KW-0472">Membrane</keyword>
<evidence type="ECO:0000256" key="10">
    <source>
        <dbReference type="HAMAP-Rule" id="MF_00454"/>
    </source>
</evidence>
<comment type="subcellular location">
    <subcellularLocation>
        <location evidence="1 10">Cell membrane</location>
        <topology evidence="1 10">Multi-pass membrane protein</topology>
    </subcellularLocation>
</comment>
<feature type="transmembrane region" description="Helical" evidence="10">
    <location>
        <begin position="93"/>
        <end position="118"/>
    </location>
</feature>
<comment type="catalytic activity">
    <reaction evidence="8">
        <text>fluoride(in) = fluoride(out)</text>
        <dbReference type="Rhea" id="RHEA:76159"/>
        <dbReference type="ChEBI" id="CHEBI:17051"/>
    </reaction>
    <physiologicalReaction direction="left-to-right" evidence="8">
        <dbReference type="Rhea" id="RHEA:76160"/>
    </physiologicalReaction>
</comment>
<dbReference type="GO" id="GO:0046872">
    <property type="term" value="F:metal ion binding"/>
    <property type="evidence" value="ECO:0007669"/>
    <property type="project" value="UniProtKB-KW"/>
</dbReference>
<sequence length="126" mass="12893">MRIIIAVALGGALGSVLRYAVLVALGPVDIALATLTVNVVGSLLLGYLTGMWMSREPSPWLRAGLGTGLCGGFTTMSTFALDTIALVETNVTLAAAYIGGTFILSIGSCFIGLALGLWQSGKGESK</sequence>
<comment type="activity regulation">
    <text evidence="10">Na(+) is not transported, but it plays an essential structural role and its presence is essential for fluoride channel function.</text>
</comment>
<keyword evidence="12" id="KW-1185">Reference proteome</keyword>
<evidence type="ECO:0000256" key="7">
    <source>
        <dbReference type="ARBA" id="ARBA00035120"/>
    </source>
</evidence>
<comment type="similarity">
    <text evidence="7 10">Belongs to the fluoride channel Fluc/FEX (TC 1.A.43) family.</text>
</comment>
<dbReference type="Proteomes" id="UP000318138">
    <property type="component" value="Chromosome"/>
</dbReference>
<evidence type="ECO:0000256" key="2">
    <source>
        <dbReference type="ARBA" id="ARBA00022475"/>
    </source>
</evidence>
<dbReference type="RefSeq" id="WP_176008011.1">
    <property type="nucleotide sequence ID" value="NZ_CP041372.2"/>
</dbReference>
<name>A0A859FAK0_9BACI</name>
<feature type="transmembrane region" description="Helical" evidence="10">
    <location>
        <begin position="60"/>
        <end position="81"/>
    </location>
</feature>
<proteinExistence type="inferred from homology"/>
<evidence type="ECO:0000313" key="12">
    <source>
        <dbReference type="Proteomes" id="UP000318138"/>
    </source>
</evidence>
<feature type="transmembrane region" description="Helical" evidence="10">
    <location>
        <begin position="30"/>
        <end position="48"/>
    </location>
</feature>
<dbReference type="Pfam" id="PF02537">
    <property type="entry name" value="CRCB"/>
    <property type="match status" value="1"/>
</dbReference>
<evidence type="ECO:0000256" key="8">
    <source>
        <dbReference type="ARBA" id="ARBA00035585"/>
    </source>
</evidence>
<dbReference type="AlphaFoldDB" id="A0A859FAK0"/>
<keyword evidence="10" id="KW-0813">Transport</keyword>
<dbReference type="PANTHER" id="PTHR28259:SF1">
    <property type="entry name" value="FLUORIDE EXPORT PROTEIN 1-RELATED"/>
    <property type="match status" value="1"/>
</dbReference>
<keyword evidence="10" id="KW-0479">Metal-binding</keyword>
<protein>
    <recommendedName>
        <fullName evidence="10">Fluoride-specific ion channel FluC</fullName>
    </recommendedName>
</protein>
<evidence type="ECO:0000256" key="6">
    <source>
        <dbReference type="ARBA" id="ARBA00023303"/>
    </source>
</evidence>
<evidence type="ECO:0000256" key="9">
    <source>
        <dbReference type="ARBA" id="ARBA00049940"/>
    </source>
</evidence>
<keyword evidence="6 10" id="KW-0407">Ion channel</keyword>
<keyword evidence="4 10" id="KW-1133">Transmembrane helix</keyword>
<organism evidence="11 12">
    <name type="scientific">Paenalkalicoccus suaedae</name>
    <dbReference type="NCBI Taxonomy" id="2592382"/>
    <lineage>
        <taxon>Bacteria</taxon>
        <taxon>Bacillati</taxon>
        <taxon>Bacillota</taxon>
        <taxon>Bacilli</taxon>
        <taxon>Bacillales</taxon>
        <taxon>Bacillaceae</taxon>
        <taxon>Paenalkalicoccus</taxon>
    </lineage>
</organism>